<dbReference type="Proteomes" id="UP000823388">
    <property type="component" value="Chromosome 5N"/>
</dbReference>
<feature type="region of interest" description="Disordered" evidence="2">
    <location>
        <begin position="1"/>
        <end position="27"/>
    </location>
</feature>
<accession>A0A8T0S9C9</accession>
<keyword evidence="1" id="KW-0175">Coiled coil</keyword>
<feature type="compositionally biased region" description="Low complexity" evidence="2">
    <location>
        <begin position="47"/>
        <end position="57"/>
    </location>
</feature>
<feature type="compositionally biased region" description="Low complexity" evidence="2">
    <location>
        <begin position="222"/>
        <end position="237"/>
    </location>
</feature>
<feature type="region of interest" description="Disordered" evidence="2">
    <location>
        <begin position="294"/>
        <end position="360"/>
    </location>
</feature>
<feature type="compositionally biased region" description="Polar residues" evidence="2">
    <location>
        <begin position="87"/>
        <end position="97"/>
    </location>
</feature>
<feature type="region of interest" description="Disordered" evidence="2">
    <location>
        <begin position="166"/>
        <end position="240"/>
    </location>
</feature>
<dbReference type="PANTHER" id="PTHR47490">
    <property type="entry name" value="PROTEIN BLISTER"/>
    <property type="match status" value="1"/>
</dbReference>
<feature type="compositionally biased region" description="Basic and acidic residues" evidence="2">
    <location>
        <begin position="166"/>
        <end position="179"/>
    </location>
</feature>
<keyword evidence="4" id="KW-1185">Reference proteome</keyword>
<organism evidence="3 4">
    <name type="scientific">Panicum virgatum</name>
    <name type="common">Blackwell switchgrass</name>
    <dbReference type="NCBI Taxonomy" id="38727"/>
    <lineage>
        <taxon>Eukaryota</taxon>
        <taxon>Viridiplantae</taxon>
        <taxon>Streptophyta</taxon>
        <taxon>Embryophyta</taxon>
        <taxon>Tracheophyta</taxon>
        <taxon>Spermatophyta</taxon>
        <taxon>Magnoliopsida</taxon>
        <taxon>Liliopsida</taxon>
        <taxon>Poales</taxon>
        <taxon>Poaceae</taxon>
        <taxon>PACMAD clade</taxon>
        <taxon>Panicoideae</taxon>
        <taxon>Panicodae</taxon>
        <taxon>Paniceae</taxon>
        <taxon>Panicinae</taxon>
        <taxon>Panicum</taxon>
        <taxon>Panicum sect. Hiantes</taxon>
    </lineage>
</organism>
<feature type="coiled-coil region" evidence="1">
    <location>
        <begin position="428"/>
        <end position="518"/>
    </location>
</feature>
<dbReference type="PANTHER" id="PTHR47490:SF2">
    <property type="entry name" value="PROTEIN BLISTER"/>
    <property type="match status" value="1"/>
</dbReference>
<evidence type="ECO:0000256" key="2">
    <source>
        <dbReference type="SAM" id="MobiDB-lite"/>
    </source>
</evidence>
<evidence type="ECO:0000256" key="1">
    <source>
        <dbReference type="SAM" id="Coils"/>
    </source>
</evidence>
<feature type="coiled-coil region" evidence="1">
    <location>
        <begin position="547"/>
        <end position="588"/>
    </location>
</feature>
<feature type="compositionally biased region" description="Low complexity" evidence="2">
    <location>
        <begin position="1"/>
        <end position="13"/>
    </location>
</feature>
<feature type="compositionally biased region" description="Low complexity" evidence="2">
    <location>
        <begin position="350"/>
        <end position="360"/>
    </location>
</feature>
<feature type="compositionally biased region" description="Basic and acidic residues" evidence="2">
    <location>
        <begin position="14"/>
        <end position="23"/>
    </location>
</feature>
<feature type="compositionally biased region" description="Low complexity" evidence="2">
    <location>
        <begin position="102"/>
        <end position="116"/>
    </location>
</feature>
<feature type="compositionally biased region" description="Low complexity" evidence="2">
    <location>
        <begin position="190"/>
        <end position="205"/>
    </location>
</feature>
<gene>
    <name evidence="3" type="ORF">PVAP13_5NG012609</name>
</gene>
<reference evidence="3" key="1">
    <citation type="submission" date="2020-05" db="EMBL/GenBank/DDBJ databases">
        <title>WGS assembly of Panicum virgatum.</title>
        <authorList>
            <person name="Lovell J.T."/>
            <person name="Jenkins J."/>
            <person name="Shu S."/>
            <person name="Juenger T.E."/>
            <person name="Schmutz J."/>
        </authorList>
    </citation>
    <scope>NUCLEOTIDE SEQUENCE</scope>
    <source>
        <strain evidence="3">AP13</strain>
    </source>
</reference>
<feature type="region of interest" description="Disordered" evidence="2">
    <location>
        <begin position="45"/>
        <end position="139"/>
    </location>
</feature>
<feature type="compositionally biased region" description="Polar residues" evidence="2">
    <location>
        <begin position="117"/>
        <end position="137"/>
    </location>
</feature>
<proteinExistence type="predicted"/>
<dbReference type="GO" id="GO:0040008">
    <property type="term" value="P:regulation of growth"/>
    <property type="evidence" value="ECO:0007669"/>
    <property type="project" value="InterPro"/>
</dbReference>
<evidence type="ECO:0000313" key="3">
    <source>
        <dbReference type="EMBL" id="KAG2593765.1"/>
    </source>
</evidence>
<dbReference type="EMBL" id="CM029046">
    <property type="protein sequence ID" value="KAG2593765.1"/>
    <property type="molecule type" value="Genomic_DNA"/>
</dbReference>
<comment type="caution">
    <text evidence="3">The sequence shown here is derived from an EMBL/GenBank/DDBJ whole genome shotgun (WGS) entry which is preliminary data.</text>
</comment>
<evidence type="ECO:0000313" key="4">
    <source>
        <dbReference type="Proteomes" id="UP000823388"/>
    </source>
</evidence>
<sequence>MASAQAPSSSAAPSRKEHLEAGKKRNNNVLFSLIQLEQFRKKKAAKKATAIAASAEPAKPPVTDVVENPPPIASTASSGDGLVSDIEPNQASTSSVPSAVYESGPASSSRSAESLSNGPVSVNASVGFNNFRPQQDAVSDGGSKFYGNLNFSDFVNGHHENWRSDAALKREQHSPEKDVQSAPKLSAFGNTNSLSLPSSTNTLPSWGRNSLLGQVRDTNQTSSYSSSSFSGKSESASTQDYSANNDIFGRLRATSKDSSLVEQSVYGSSWDYGSTFNSSRTADTVDHDTNIGARNAADSTPVNFEKQDPFLSSGYPTTYTRSRPSFLDSIGVQRTPPTTQASYGEPAKANQLSSNSNYQSSFLQQSNQEYTGSNVADISLSSGSQEYSHEKYSSPTPPDFLLSKEERSVQHGNQTPQNFTTHGKDDDFAALEQLIEDLTKEKFSLQRTLQKSQELAENLATDNSALTDKFNQQAHVISQLTSDMERLQEEIQAQLLALESVRTEYANAQLECSAADERAKVLAAEVILLEDKALKLRSSELKLEKEVEGLHSEISSYRRKVSSLEKERQHLQTAVEALQEEKKLLYSKLRNIPVNEKAKTAIEKPSADKIDASTMTEDLDTGEISSSETLTSTVDTLEDAGTSVLRSNNMSDFPSSEEVSSSIPDDQLRMIDNINSLMSELAVEREELLRALRIESSNCSKLKELNKDLTQKLESQTQRLELLTSQRMANENVLAKPIDTRSINDATMYADEGDEVVERVLGWIMKLFPGGPKRRTSKLL</sequence>
<feature type="compositionally biased region" description="Polar residues" evidence="2">
    <location>
        <begin position="207"/>
        <end position="221"/>
    </location>
</feature>
<name>A0A8T0S9C9_PANVG</name>
<evidence type="ECO:0008006" key="5">
    <source>
        <dbReference type="Google" id="ProtNLM"/>
    </source>
</evidence>
<protein>
    <recommendedName>
        <fullName evidence="5">BLISTER</fullName>
    </recommendedName>
</protein>
<dbReference type="AlphaFoldDB" id="A0A8T0S9C9"/>
<feature type="coiled-coil region" evidence="1">
    <location>
        <begin position="671"/>
        <end position="726"/>
    </location>
</feature>
<dbReference type="InterPro" id="IPR044194">
    <property type="entry name" value="BLISTER"/>
</dbReference>
<feature type="compositionally biased region" description="Polar residues" evidence="2">
    <location>
        <begin position="314"/>
        <end position="323"/>
    </location>
</feature>